<reference evidence="3 4" key="1">
    <citation type="submission" date="2016-06" db="EMBL/GenBank/DDBJ databases">
        <authorList>
            <person name="Olsen C.W."/>
            <person name="Carey S."/>
            <person name="Hinshaw L."/>
            <person name="Karasin A.I."/>
        </authorList>
    </citation>
    <scope>NUCLEOTIDE SEQUENCE [LARGE SCALE GENOMIC DNA]</scope>
    <source>
        <strain evidence="3 4">LZ-22</strain>
    </source>
</reference>
<dbReference type="STRING" id="1577474.GA0111570_10584"/>
<name>A0A1G6GUI9_9ACTN</name>
<feature type="region of interest" description="Disordered" evidence="1">
    <location>
        <begin position="1"/>
        <end position="29"/>
    </location>
</feature>
<dbReference type="RefSeq" id="WP_092609536.1">
    <property type="nucleotide sequence ID" value="NZ_FMYF01000005.1"/>
</dbReference>
<organism evidence="3 4">
    <name type="scientific">Raineyella antarctica</name>
    <dbReference type="NCBI Taxonomy" id="1577474"/>
    <lineage>
        <taxon>Bacteria</taxon>
        <taxon>Bacillati</taxon>
        <taxon>Actinomycetota</taxon>
        <taxon>Actinomycetes</taxon>
        <taxon>Propionibacteriales</taxon>
        <taxon>Propionibacteriaceae</taxon>
        <taxon>Raineyella</taxon>
    </lineage>
</organism>
<keyword evidence="2" id="KW-1133">Transmembrane helix</keyword>
<sequence>MKDEEVTTVEARRRKSGKPDASLLPGSEPVGMETGYRILSYIAAGLLFYGGLGWLGDKFLGTSFLLPLGLIIGVVLAMYAIIRRFDQPPETKPKN</sequence>
<dbReference type="EMBL" id="FMYF01000005">
    <property type="protein sequence ID" value="SDB85628.1"/>
    <property type="molecule type" value="Genomic_DNA"/>
</dbReference>
<gene>
    <name evidence="3" type="ORF">GA0111570_10584</name>
</gene>
<dbReference type="Proteomes" id="UP000199086">
    <property type="component" value="Unassembled WGS sequence"/>
</dbReference>
<evidence type="ECO:0000256" key="2">
    <source>
        <dbReference type="SAM" id="Phobius"/>
    </source>
</evidence>
<feature type="transmembrane region" description="Helical" evidence="2">
    <location>
        <begin position="38"/>
        <end position="56"/>
    </location>
</feature>
<accession>A0A1G6GUI9</accession>
<protein>
    <recommendedName>
        <fullName evidence="5">F0F1-ATPase subunit Ca2+/Mg2+ transporter</fullName>
    </recommendedName>
</protein>
<proteinExistence type="predicted"/>
<keyword evidence="2" id="KW-0812">Transmembrane</keyword>
<evidence type="ECO:0000313" key="4">
    <source>
        <dbReference type="Proteomes" id="UP000199086"/>
    </source>
</evidence>
<evidence type="ECO:0008006" key="5">
    <source>
        <dbReference type="Google" id="ProtNLM"/>
    </source>
</evidence>
<evidence type="ECO:0000256" key="1">
    <source>
        <dbReference type="SAM" id="MobiDB-lite"/>
    </source>
</evidence>
<evidence type="ECO:0000313" key="3">
    <source>
        <dbReference type="EMBL" id="SDB85628.1"/>
    </source>
</evidence>
<feature type="transmembrane region" description="Helical" evidence="2">
    <location>
        <begin position="62"/>
        <end position="82"/>
    </location>
</feature>
<keyword evidence="4" id="KW-1185">Reference proteome</keyword>
<keyword evidence="2" id="KW-0472">Membrane</keyword>
<dbReference type="AlphaFoldDB" id="A0A1G6GUI9"/>